<dbReference type="KEGG" id="vg:5600513"/>
<dbReference type="EMBL" id="EU100883">
    <property type="protein sequence ID" value="ABU96892.1"/>
    <property type="molecule type" value="Genomic_DNA"/>
</dbReference>
<evidence type="ECO:0000313" key="1">
    <source>
        <dbReference type="EMBL" id="ABU96892.1"/>
    </source>
</evidence>
<name>A7XX88_BP234</name>
<reference evidence="1 2" key="1">
    <citation type="journal article" date="2008" name="J. Mol. Biol.">
        <title>Genome comparison and proteomic characterization of Thermus thermophilus bacteriophages P23-45 and P74-26: siphoviruses with triplex-forming sequences and the longest known tails.</title>
        <authorList>
            <person name="Minakhin L."/>
            <person name="Goel M."/>
            <person name="Berdygulova Z."/>
            <person name="Ramanculov E."/>
            <person name="Florens L."/>
            <person name="Glazko G."/>
            <person name="Karamychev V.N."/>
            <person name="Slesarev A.I."/>
            <person name="Kozyavkin S.A."/>
            <person name="Khromov I."/>
            <person name="Ackermann H.W."/>
            <person name="Washburn M."/>
            <person name="Mushegian A."/>
            <person name="Severinov K."/>
        </authorList>
    </citation>
    <scope>NUCLEOTIDE SEQUENCE</scope>
</reference>
<accession>A7XX88</accession>
<sequence>MVKSAQAIEAVAKVIHYLLLQANLASHALEARYEDDPEAPHYWVRFDNTFVYAYPNGGFGVFVEIPELEDEEACIVQPDGEIEYIPARRGCAPLPWELIYLLSDFAKGRCMEAALVRWLMGLGATIKRHGPDGVTLEAQLDDGHRLVAHAGTPNLAEFGVYLQLWDGNGLVETVHAVIYPKFSHWNGVAYVNPPKHPVVLEFMRLAERHIYR</sequence>
<organism evidence="1 2">
    <name type="scientific">Thermus virus P23-45</name>
    <name type="common">Thermus thermophilus phage P23-45</name>
    <dbReference type="NCBI Taxonomy" id="2914006"/>
    <lineage>
        <taxon>Viruses</taxon>
        <taxon>Duplodnaviria</taxon>
        <taxon>Heunggongvirae</taxon>
        <taxon>Uroviricota</taxon>
        <taxon>Caudoviricetes</taxon>
        <taxon>Oshimavirus</taxon>
        <taxon>Oshimavirus P2345</taxon>
    </lineage>
</organism>
<dbReference type="GeneID" id="5600513"/>
<evidence type="ECO:0000313" key="2">
    <source>
        <dbReference type="Proteomes" id="UP000001132"/>
    </source>
</evidence>
<keyword evidence="2" id="KW-1185">Reference proteome</keyword>
<proteinExistence type="predicted"/>
<dbReference type="RefSeq" id="YP_001467912.1">
    <property type="nucleotide sequence ID" value="NC_009803.1"/>
</dbReference>
<protein>
    <submittedName>
        <fullName evidence="1">Uncharacterized protein</fullName>
    </submittedName>
</protein>
<organismHost>
    <name type="scientific">Thermus thermophilus</name>
    <dbReference type="NCBI Taxonomy" id="274"/>
</organismHost>
<gene>
    <name evidence="1" type="ORF">P23p59</name>
</gene>
<dbReference type="Proteomes" id="UP000001132">
    <property type="component" value="Segment"/>
</dbReference>